<dbReference type="OrthoDB" id="5856427at2"/>
<dbReference type="RefSeq" id="WP_125321234.1">
    <property type="nucleotide sequence ID" value="NZ_AP024890.1"/>
</dbReference>
<dbReference type="Pfam" id="PF00691">
    <property type="entry name" value="OmpA"/>
    <property type="match status" value="1"/>
</dbReference>
<feature type="signal peptide" evidence="2">
    <location>
        <begin position="1"/>
        <end position="23"/>
    </location>
</feature>
<evidence type="ECO:0000313" key="4">
    <source>
        <dbReference type="EMBL" id="RSD31116.1"/>
    </source>
</evidence>
<accession>A0A427U395</accession>
<dbReference type="CDD" id="cd07185">
    <property type="entry name" value="OmpA_C-like"/>
    <property type="match status" value="1"/>
</dbReference>
<evidence type="ECO:0000256" key="1">
    <source>
        <dbReference type="PROSITE-ProRule" id="PRU00473"/>
    </source>
</evidence>
<dbReference type="GO" id="GO:0016020">
    <property type="term" value="C:membrane"/>
    <property type="evidence" value="ECO:0007669"/>
    <property type="project" value="UniProtKB-UniRule"/>
</dbReference>
<keyword evidence="2" id="KW-0732">Signal</keyword>
<dbReference type="PROSITE" id="PS51123">
    <property type="entry name" value="OMPA_2"/>
    <property type="match status" value="1"/>
</dbReference>
<gene>
    <name evidence="4" type="ORF">EJA03_10290</name>
</gene>
<name>A0A427U395_9VIBR</name>
<dbReference type="AlphaFoldDB" id="A0A427U395"/>
<evidence type="ECO:0000313" key="5">
    <source>
        <dbReference type="Proteomes" id="UP000269041"/>
    </source>
</evidence>
<dbReference type="PANTHER" id="PTHR30329:SF21">
    <property type="entry name" value="LIPOPROTEIN YIAD-RELATED"/>
    <property type="match status" value="1"/>
</dbReference>
<evidence type="ECO:0000256" key="2">
    <source>
        <dbReference type="SAM" id="SignalP"/>
    </source>
</evidence>
<comment type="caution">
    <text evidence="4">The sequence shown here is derived from an EMBL/GenBank/DDBJ whole genome shotgun (WGS) entry which is preliminary data.</text>
</comment>
<dbReference type="InterPro" id="IPR006665">
    <property type="entry name" value="OmpA-like"/>
</dbReference>
<feature type="chain" id="PRO_5019514183" evidence="2">
    <location>
        <begin position="24"/>
        <end position="266"/>
    </location>
</feature>
<dbReference type="EMBL" id="RSFA01000041">
    <property type="protein sequence ID" value="RSD31116.1"/>
    <property type="molecule type" value="Genomic_DNA"/>
</dbReference>
<evidence type="ECO:0000259" key="3">
    <source>
        <dbReference type="PROSITE" id="PS51123"/>
    </source>
</evidence>
<reference evidence="4 5" key="1">
    <citation type="submission" date="2018-12" db="EMBL/GenBank/DDBJ databases">
        <title>Genomic taxonomy of the Vibrionaceae family.</title>
        <authorList>
            <person name="Gomez-Gil B."/>
            <person name="Enciso-Ibarra K."/>
        </authorList>
    </citation>
    <scope>NUCLEOTIDE SEQUENCE [LARGE SCALE GENOMIC DNA]</scope>
    <source>
        <strain evidence="4 5">CAIM 594</strain>
    </source>
</reference>
<dbReference type="PANTHER" id="PTHR30329">
    <property type="entry name" value="STATOR ELEMENT OF FLAGELLAR MOTOR COMPLEX"/>
    <property type="match status" value="1"/>
</dbReference>
<dbReference type="Gene3D" id="3.30.1330.60">
    <property type="entry name" value="OmpA-like domain"/>
    <property type="match status" value="1"/>
</dbReference>
<organism evidence="4 5">
    <name type="scientific">Vibrio pectenicida</name>
    <dbReference type="NCBI Taxonomy" id="62763"/>
    <lineage>
        <taxon>Bacteria</taxon>
        <taxon>Pseudomonadati</taxon>
        <taxon>Pseudomonadota</taxon>
        <taxon>Gammaproteobacteria</taxon>
        <taxon>Vibrionales</taxon>
        <taxon>Vibrionaceae</taxon>
        <taxon>Vibrio</taxon>
    </lineage>
</organism>
<dbReference type="InterPro" id="IPR036737">
    <property type="entry name" value="OmpA-like_sf"/>
</dbReference>
<proteinExistence type="predicted"/>
<dbReference type="InterPro" id="IPR050330">
    <property type="entry name" value="Bact_OuterMem_StrucFunc"/>
</dbReference>
<protein>
    <submittedName>
        <fullName evidence="4">OmpA family protein</fullName>
    </submittedName>
</protein>
<dbReference type="SUPFAM" id="SSF103088">
    <property type="entry name" value="OmpA-like"/>
    <property type="match status" value="1"/>
</dbReference>
<keyword evidence="5" id="KW-1185">Reference proteome</keyword>
<feature type="domain" description="OmpA-like" evidence="3">
    <location>
        <begin position="150"/>
        <end position="266"/>
    </location>
</feature>
<sequence>MFKSKCLLSAAIILTLWLNVVSAAGLSIPSASVPGGYDRVTTSDGVTCESTIASSSYVQAGLMGVTEDSDYNRVTTPNYSANIENKDEVGAYVQVVIPFGGGKRERLNCNRLYNIEIDRLKAQIDKLKAEASLGDIWAQASEEQNKSAPKMITVDETRGTALFDSDGYSLNSSFTHKFNDVVFTLLDNDQLKVKVIVHTDSGLPESEEAELAEQRADSIAKYLESRGVDKSRIRVLARGNLYPIESSDTQEGRNANTRVEFIIEEL</sequence>
<dbReference type="Proteomes" id="UP000269041">
    <property type="component" value="Unassembled WGS sequence"/>
</dbReference>
<keyword evidence="1" id="KW-0472">Membrane</keyword>